<name>A0ABR0VUS1_REHGL</name>
<dbReference type="PANTHER" id="PTHR42825">
    <property type="entry name" value="AMINO ACID AMINOTRANSFERASE"/>
    <property type="match status" value="1"/>
</dbReference>
<comment type="caution">
    <text evidence="5">The sequence shown here is derived from an EMBL/GenBank/DDBJ whole genome shotgun (WGS) entry which is preliminary data.</text>
</comment>
<gene>
    <name evidence="5" type="ORF">DH2020_027201</name>
</gene>
<organism evidence="5 6">
    <name type="scientific">Rehmannia glutinosa</name>
    <name type="common">Chinese foxglove</name>
    <dbReference type="NCBI Taxonomy" id="99300"/>
    <lineage>
        <taxon>Eukaryota</taxon>
        <taxon>Viridiplantae</taxon>
        <taxon>Streptophyta</taxon>
        <taxon>Embryophyta</taxon>
        <taxon>Tracheophyta</taxon>
        <taxon>Spermatophyta</taxon>
        <taxon>Magnoliopsida</taxon>
        <taxon>eudicotyledons</taxon>
        <taxon>Gunneridae</taxon>
        <taxon>Pentapetalae</taxon>
        <taxon>asterids</taxon>
        <taxon>lamiids</taxon>
        <taxon>Lamiales</taxon>
        <taxon>Orobanchaceae</taxon>
        <taxon>Rehmannieae</taxon>
        <taxon>Rehmannia</taxon>
    </lineage>
</organism>
<dbReference type="Proteomes" id="UP001318860">
    <property type="component" value="Unassembled WGS sequence"/>
</dbReference>
<dbReference type="EMBL" id="JABTTQ020000542">
    <property type="protein sequence ID" value="KAK6139056.1"/>
    <property type="molecule type" value="Genomic_DNA"/>
</dbReference>
<keyword evidence="3" id="KW-0663">Pyridoxal phosphate</keyword>
<comment type="similarity">
    <text evidence="2">Belongs to the class-IV pyridoxal-phosphate-dependent aminotransferase family.</text>
</comment>
<dbReference type="InterPro" id="IPR036038">
    <property type="entry name" value="Aminotransferase-like"/>
</dbReference>
<evidence type="ECO:0000256" key="4">
    <source>
        <dbReference type="SAM" id="Phobius"/>
    </source>
</evidence>
<protein>
    <submittedName>
        <fullName evidence="5">Uncharacterized protein</fullName>
    </submittedName>
</protein>
<keyword evidence="4" id="KW-1133">Transmembrane helix</keyword>
<evidence type="ECO:0000256" key="3">
    <source>
        <dbReference type="ARBA" id="ARBA00022898"/>
    </source>
</evidence>
<dbReference type="Gene3D" id="3.20.10.10">
    <property type="entry name" value="D-amino Acid Aminotransferase, subunit A, domain 2"/>
    <property type="match status" value="1"/>
</dbReference>
<feature type="transmembrane region" description="Helical" evidence="4">
    <location>
        <begin position="49"/>
        <end position="69"/>
    </location>
</feature>
<keyword evidence="6" id="KW-1185">Reference proteome</keyword>
<evidence type="ECO:0000256" key="2">
    <source>
        <dbReference type="ARBA" id="ARBA00009320"/>
    </source>
</evidence>
<keyword evidence="4" id="KW-0812">Transmembrane</keyword>
<accession>A0ABR0VUS1</accession>
<evidence type="ECO:0000313" key="5">
    <source>
        <dbReference type="EMBL" id="KAK6139056.1"/>
    </source>
</evidence>
<comment type="cofactor">
    <cofactor evidence="1">
        <name>pyridoxal 5'-phosphate</name>
        <dbReference type="ChEBI" id="CHEBI:597326"/>
    </cofactor>
</comment>
<proteinExistence type="inferred from homology"/>
<keyword evidence="4" id="KW-0472">Membrane</keyword>
<sequence>MVITTHVGLVTDDRLICSAQGNVISTPVPNGTILEGVTRKSIMDIARDLGYQVIVVFLCYFNIGLTSYSGTEKKKVEERCIPIEELVDAEEVFCTGTAVGVAPVGSITYKGNRIEYKMSNEVVSHKLYSRLVGIQRGIIKDNKGWVLKID</sequence>
<reference evidence="5 6" key="1">
    <citation type="journal article" date="2021" name="Comput. Struct. Biotechnol. J.">
        <title>De novo genome assembly of the potent medicinal plant Rehmannia glutinosa using nanopore technology.</title>
        <authorList>
            <person name="Ma L."/>
            <person name="Dong C."/>
            <person name="Song C."/>
            <person name="Wang X."/>
            <person name="Zheng X."/>
            <person name="Niu Y."/>
            <person name="Chen S."/>
            <person name="Feng W."/>
        </authorList>
    </citation>
    <scope>NUCLEOTIDE SEQUENCE [LARGE SCALE GENOMIC DNA]</scope>
    <source>
        <strain evidence="5">DH-2019</strain>
    </source>
</reference>
<evidence type="ECO:0000313" key="6">
    <source>
        <dbReference type="Proteomes" id="UP001318860"/>
    </source>
</evidence>
<dbReference type="SUPFAM" id="SSF56752">
    <property type="entry name" value="D-aminoacid aminotransferase-like PLP-dependent enzymes"/>
    <property type="match status" value="1"/>
</dbReference>
<dbReference type="PANTHER" id="PTHR42825:SF29">
    <property type="entry name" value="BRANCHED-CHAIN-AMINO-ACID AMINOTRANSFERASE"/>
    <property type="match status" value="1"/>
</dbReference>
<dbReference type="InterPro" id="IPR043132">
    <property type="entry name" value="BCAT-like_C"/>
</dbReference>
<dbReference type="InterPro" id="IPR005786">
    <property type="entry name" value="B_amino_transII"/>
</dbReference>
<evidence type="ECO:0000256" key="1">
    <source>
        <dbReference type="ARBA" id="ARBA00001933"/>
    </source>
</evidence>